<dbReference type="InterPro" id="IPR003228">
    <property type="entry name" value="TFIID_TAF12_dom"/>
</dbReference>
<accession>A0ABD2YZK4</accession>
<dbReference type="InterPro" id="IPR009072">
    <property type="entry name" value="Histone-fold"/>
</dbReference>
<dbReference type="Gene3D" id="1.10.20.10">
    <property type="entry name" value="Histone, subunit A"/>
    <property type="match status" value="1"/>
</dbReference>
<evidence type="ECO:0000256" key="3">
    <source>
        <dbReference type="ARBA" id="ARBA00023015"/>
    </source>
</evidence>
<dbReference type="InterPro" id="IPR037794">
    <property type="entry name" value="TAF12"/>
</dbReference>
<evidence type="ECO:0000259" key="7">
    <source>
        <dbReference type="Pfam" id="PF03847"/>
    </source>
</evidence>
<feature type="region of interest" description="Disordered" evidence="6">
    <location>
        <begin position="423"/>
        <end position="472"/>
    </location>
</feature>
<dbReference type="SUPFAM" id="SSF47113">
    <property type="entry name" value="Histone-fold"/>
    <property type="match status" value="1"/>
</dbReference>
<feature type="region of interest" description="Disordered" evidence="6">
    <location>
        <begin position="1"/>
        <end position="102"/>
    </location>
</feature>
<feature type="compositionally biased region" description="Low complexity" evidence="6">
    <location>
        <begin position="455"/>
        <end position="468"/>
    </location>
</feature>
<keyword evidence="5" id="KW-0539">Nucleus</keyword>
<dbReference type="PANTHER" id="PTHR12264">
    <property type="entry name" value="TRANSCRIPTION INITIATION FACTOR TFIID SUBUNIT 12"/>
    <property type="match status" value="1"/>
</dbReference>
<feature type="compositionally biased region" description="Polar residues" evidence="6">
    <location>
        <begin position="441"/>
        <end position="454"/>
    </location>
</feature>
<dbReference type="PANTHER" id="PTHR12264:SF26">
    <property type="entry name" value="TRANSCRIPTION INITIATION FACTOR TFIID SUBUNIT 12B"/>
    <property type="match status" value="1"/>
</dbReference>
<dbReference type="FunFam" id="1.10.20.10:FF:000011">
    <property type="entry name" value="Transcription initiation factor TFIID subunit 12"/>
    <property type="match status" value="1"/>
</dbReference>
<reference evidence="8 9" key="1">
    <citation type="submission" date="2024-11" db="EMBL/GenBank/DDBJ databases">
        <title>A near-complete genome assembly of Cinchona calisaya.</title>
        <authorList>
            <person name="Lian D.C."/>
            <person name="Zhao X.W."/>
            <person name="Wei L."/>
        </authorList>
    </citation>
    <scope>NUCLEOTIDE SEQUENCE [LARGE SCALE GENOMIC DNA]</scope>
    <source>
        <tissue evidence="8">Nenye</tissue>
    </source>
</reference>
<proteinExistence type="inferred from homology"/>
<dbReference type="GO" id="GO:0005634">
    <property type="term" value="C:nucleus"/>
    <property type="evidence" value="ECO:0007669"/>
    <property type="project" value="UniProtKB-SubCell"/>
</dbReference>
<comment type="subcellular location">
    <subcellularLocation>
        <location evidence="1">Nucleus</location>
    </subcellularLocation>
</comment>
<feature type="region of interest" description="Disordered" evidence="6">
    <location>
        <begin position="374"/>
        <end position="401"/>
    </location>
</feature>
<evidence type="ECO:0000256" key="4">
    <source>
        <dbReference type="ARBA" id="ARBA00023163"/>
    </source>
</evidence>
<evidence type="ECO:0000256" key="6">
    <source>
        <dbReference type="SAM" id="MobiDB-lite"/>
    </source>
</evidence>
<feature type="region of interest" description="Disordered" evidence="6">
    <location>
        <begin position="608"/>
        <end position="629"/>
    </location>
</feature>
<evidence type="ECO:0000256" key="2">
    <source>
        <dbReference type="ARBA" id="ARBA00007530"/>
    </source>
</evidence>
<dbReference type="EMBL" id="JBJUIK010000011">
    <property type="protein sequence ID" value="KAL3511627.1"/>
    <property type="molecule type" value="Genomic_DNA"/>
</dbReference>
<feature type="compositionally biased region" description="Low complexity" evidence="6">
    <location>
        <begin position="29"/>
        <end position="102"/>
    </location>
</feature>
<organism evidence="8 9">
    <name type="scientific">Cinchona calisaya</name>
    <dbReference type="NCBI Taxonomy" id="153742"/>
    <lineage>
        <taxon>Eukaryota</taxon>
        <taxon>Viridiplantae</taxon>
        <taxon>Streptophyta</taxon>
        <taxon>Embryophyta</taxon>
        <taxon>Tracheophyta</taxon>
        <taxon>Spermatophyta</taxon>
        <taxon>Magnoliopsida</taxon>
        <taxon>eudicotyledons</taxon>
        <taxon>Gunneridae</taxon>
        <taxon>Pentapetalae</taxon>
        <taxon>asterids</taxon>
        <taxon>lamiids</taxon>
        <taxon>Gentianales</taxon>
        <taxon>Rubiaceae</taxon>
        <taxon>Cinchonoideae</taxon>
        <taxon>Cinchoneae</taxon>
        <taxon>Cinchona</taxon>
    </lineage>
</organism>
<sequence length="629" mass="69037">MADNSSPSPNPIQPNNPLIEPGNHPQLQASAAAVVATPSSSSNLMQPSPSNPSIDHLPSQIPLTPSQQQQPIQIQVQQQQQLVQPQQQQQQPQNNNTGNNSNNLMAAAAAANFQMQQSLQRSPSMSRLSQMQQQFGMTRQQAGIYSQMNFGGNGLQQQQQNQQQQQQQQQMGNLSRPAFIGQTGHLPVLSGQAAAAAAQFNLQSQLLSSPRQKAGIMQGSQLHAGNSTGQALQAMGMLNPLNLTSQLRANGSVAYGQQRMSPGQIRQQLSLQTGLATNQKLQTQSVPRTSLMNPQLSALTQNGQPAAMQNTISQQQWLKQIPGMSAPNSPSYRIQQKQILLQQHLAASPQLHQNSMALNPQQLSQIVQQQQIGQSQIHQHQQQPQSAQQLPQQQQQQQQPQQQQQQQQNQQMQQQYHQQQQQSILYQQQQSPRMVAPAGQKSLSLTGSQPDATASGTTTPGGSSSQGTEASNQLLGKRRIQDLVSQVDAQGKLDPEVEDFLLQIADDFIDSVTSFACSLAKHRKSSTLESKDVLLHLEKNYNLTIPGFSSEEKKHHQNHPPSELHKKRLDVIRALMESSSEASTSNGAEMMRQGLGNQAVKSHMIRPSSSEQLVSQPNASQMLQQITRF</sequence>
<feature type="domain" description="Transcription initiation factor TFIID subunit 12" evidence="7">
    <location>
        <begin position="476"/>
        <end position="543"/>
    </location>
</feature>
<dbReference type="AlphaFoldDB" id="A0ABD2YZK4"/>
<comment type="caution">
    <text evidence="8">The sequence shown here is derived from an EMBL/GenBank/DDBJ whole genome shotgun (WGS) entry which is preliminary data.</text>
</comment>
<dbReference type="Proteomes" id="UP001630127">
    <property type="component" value="Unassembled WGS sequence"/>
</dbReference>
<feature type="region of interest" description="Disordered" evidence="6">
    <location>
        <begin position="148"/>
        <end position="173"/>
    </location>
</feature>
<evidence type="ECO:0000256" key="5">
    <source>
        <dbReference type="ARBA" id="ARBA00023242"/>
    </source>
</evidence>
<evidence type="ECO:0000313" key="9">
    <source>
        <dbReference type="Proteomes" id="UP001630127"/>
    </source>
</evidence>
<dbReference type="Pfam" id="PF03847">
    <property type="entry name" value="TFIID_20kDa"/>
    <property type="match status" value="1"/>
</dbReference>
<gene>
    <name evidence="8" type="ORF">ACH5RR_024344</name>
</gene>
<name>A0ABD2YZK4_9GENT</name>
<evidence type="ECO:0000256" key="1">
    <source>
        <dbReference type="ARBA" id="ARBA00004123"/>
    </source>
</evidence>
<keyword evidence="4" id="KW-0804">Transcription</keyword>
<evidence type="ECO:0000313" key="8">
    <source>
        <dbReference type="EMBL" id="KAL3511627.1"/>
    </source>
</evidence>
<feature type="compositionally biased region" description="Low complexity" evidence="6">
    <location>
        <begin position="156"/>
        <end position="170"/>
    </location>
</feature>
<comment type="similarity">
    <text evidence="2">Belongs to the TAF12 family.</text>
</comment>
<keyword evidence="9" id="KW-1185">Reference proteome</keyword>
<protein>
    <recommendedName>
        <fullName evidence="7">Transcription initiation factor TFIID subunit 12 domain-containing protein</fullName>
    </recommendedName>
</protein>
<dbReference type="CDD" id="cd07981">
    <property type="entry name" value="HFD_TAF12"/>
    <property type="match status" value="1"/>
</dbReference>
<keyword evidence="3" id="KW-0805">Transcription regulation</keyword>